<evidence type="ECO:0000313" key="1">
    <source>
        <dbReference type="EMBL" id="OUL59464.1"/>
    </source>
</evidence>
<accession>A0A244CV89</accession>
<reference evidence="1 2" key="1">
    <citation type="submission" date="2017-02" db="EMBL/GenBank/DDBJ databases">
        <title>Pseudoalteromonas ulvae TC14 Genome.</title>
        <authorList>
            <person name="Molmeret M."/>
        </authorList>
    </citation>
    <scope>NUCLEOTIDE SEQUENCE [LARGE SCALE GENOMIC DNA]</scope>
    <source>
        <strain evidence="1">TC14</strain>
    </source>
</reference>
<dbReference type="RefSeq" id="WP_086742854.1">
    <property type="nucleotide sequence ID" value="NZ_MWPV01000001.1"/>
</dbReference>
<dbReference type="Proteomes" id="UP000194841">
    <property type="component" value="Unassembled WGS sequence"/>
</dbReference>
<keyword evidence="2" id="KW-1185">Reference proteome</keyword>
<sequence length="94" mass="10831">MAKQDNNIEHQAVAADANAELLVRLQQELDAIQNRGISPMQLREALFQKMLDLYHVPMQHSLRAEPIPMNLDDPSIKTKLNQHGFYRHGRPILH</sequence>
<dbReference type="OrthoDB" id="6297086at2"/>
<evidence type="ECO:0000313" key="2">
    <source>
        <dbReference type="Proteomes" id="UP000194841"/>
    </source>
</evidence>
<comment type="caution">
    <text evidence="1">The sequence shown here is derived from an EMBL/GenBank/DDBJ whole genome shotgun (WGS) entry which is preliminary data.</text>
</comment>
<dbReference type="EMBL" id="MWPV01000001">
    <property type="protein sequence ID" value="OUL59464.1"/>
    <property type="molecule type" value="Genomic_DNA"/>
</dbReference>
<protein>
    <submittedName>
        <fullName evidence="1">Uncharacterized protein</fullName>
    </submittedName>
</protein>
<proteinExistence type="predicted"/>
<name>A0A244CV89_PSEDV</name>
<gene>
    <name evidence="1" type="ORF">B1199_04135</name>
</gene>
<dbReference type="AlphaFoldDB" id="A0A244CV89"/>
<organism evidence="1 2">
    <name type="scientific">Pseudoalteromonas ulvae</name>
    <dbReference type="NCBI Taxonomy" id="107327"/>
    <lineage>
        <taxon>Bacteria</taxon>
        <taxon>Pseudomonadati</taxon>
        <taxon>Pseudomonadota</taxon>
        <taxon>Gammaproteobacteria</taxon>
        <taxon>Alteromonadales</taxon>
        <taxon>Pseudoalteromonadaceae</taxon>
        <taxon>Pseudoalteromonas</taxon>
    </lineage>
</organism>